<dbReference type="InterPro" id="IPR015421">
    <property type="entry name" value="PyrdxlP-dep_Trfase_major"/>
</dbReference>
<evidence type="ECO:0000256" key="5">
    <source>
        <dbReference type="ARBA" id="ARBA00022898"/>
    </source>
</evidence>
<dbReference type="GO" id="GO:0008483">
    <property type="term" value="F:transaminase activity"/>
    <property type="evidence" value="ECO:0007669"/>
    <property type="project" value="UniProtKB-KW"/>
</dbReference>
<keyword evidence="4 6" id="KW-0808">Transferase</keyword>
<dbReference type="CDD" id="cd00609">
    <property type="entry name" value="AAT_like"/>
    <property type="match status" value="1"/>
</dbReference>
<accession>A0ABY4R893</accession>
<dbReference type="InterPro" id="IPR050596">
    <property type="entry name" value="AspAT/PAT-like"/>
</dbReference>
<keyword evidence="5" id="KW-0663">Pyridoxal phosphate</keyword>
<dbReference type="InterPro" id="IPR015424">
    <property type="entry name" value="PyrdxlP-dep_Trfase"/>
</dbReference>
<feature type="domain" description="Aminotransferase class I/classII large" evidence="7">
    <location>
        <begin position="28"/>
        <end position="395"/>
    </location>
</feature>
<sequence length="406" mass="44845">MPIINPWLQQLNPLSSRSVSQRAKANPQILNLSMGEPDFGPPPHLLAAFCEEDLGVDRVIDAMKRYEHSLGALSLRQAIAGWYRQRYGLLIDAEKEVLVTHGGIEAFNVALLALTQPGDSVAIADPSYTLYQRAIQLASRRCHILPRAPGVDEYAEALARAPVAAPALLINSPENPTGYVMSEADWQAVAQASAEQGAWVIHDEVYDTLAYTRRHVNAWCFPALRENSVLINSCSKKFGVPGLRIGWIIGPAAVIKAASRVHESLCLGVNILSENIACRLLNDRQTLAWMRQQNDMLATRNQYALSRLGEEQGFRWPRQPMGGMFLFPDVSRLAHSLPHRWRDGVVDAGRAVANYLMEELEIATVPGIAYGPASQPHLRLTNCASETVFRQAINRLAALQCKESSL</sequence>
<evidence type="ECO:0000256" key="2">
    <source>
        <dbReference type="ARBA" id="ARBA00007441"/>
    </source>
</evidence>
<evidence type="ECO:0000313" key="8">
    <source>
        <dbReference type="EMBL" id="UQY44045.1"/>
    </source>
</evidence>
<dbReference type="PROSITE" id="PS00105">
    <property type="entry name" value="AA_TRANSFER_CLASS_1"/>
    <property type="match status" value="1"/>
</dbReference>
<evidence type="ECO:0000256" key="1">
    <source>
        <dbReference type="ARBA" id="ARBA00001933"/>
    </source>
</evidence>
<evidence type="ECO:0000313" key="9">
    <source>
        <dbReference type="Proteomes" id="UP001056635"/>
    </source>
</evidence>
<proteinExistence type="inferred from homology"/>
<gene>
    <name evidence="8" type="ORF">K6958_19825</name>
</gene>
<evidence type="ECO:0000259" key="7">
    <source>
        <dbReference type="Pfam" id="PF00155"/>
    </source>
</evidence>
<dbReference type="Gene3D" id="3.40.640.10">
    <property type="entry name" value="Type I PLP-dependent aspartate aminotransferase-like (Major domain)"/>
    <property type="match status" value="1"/>
</dbReference>
<dbReference type="RefSeq" id="WP_249892679.1">
    <property type="nucleotide sequence ID" value="NZ_CP082904.1"/>
</dbReference>
<comment type="cofactor">
    <cofactor evidence="1 6">
        <name>pyridoxal 5'-phosphate</name>
        <dbReference type="ChEBI" id="CHEBI:597326"/>
    </cofactor>
</comment>
<evidence type="ECO:0000256" key="3">
    <source>
        <dbReference type="ARBA" id="ARBA00022576"/>
    </source>
</evidence>
<keyword evidence="3 6" id="KW-0032">Aminotransferase</keyword>
<dbReference type="PANTHER" id="PTHR46383">
    <property type="entry name" value="ASPARTATE AMINOTRANSFERASE"/>
    <property type="match status" value="1"/>
</dbReference>
<keyword evidence="9" id="KW-1185">Reference proteome</keyword>
<reference evidence="8" key="1">
    <citation type="submission" date="2021-09" db="EMBL/GenBank/DDBJ databases">
        <title>First case of bloodstream infection caused by Mixta hanseatica sp. nov., a member of the Erwiniaceae family.</title>
        <authorList>
            <person name="Both A."/>
            <person name="Huang J."/>
            <person name="Wenzel P."/>
            <person name="Aepfelbacher M."/>
            <person name="Rohde H."/>
            <person name="Christner M."/>
            <person name="Hentschke M."/>
        </authorList>
    </citation>
    <scope>NUCLEOTIDE SEQUENCE</scope>
    <source>
        <strain evidence="8">X22927</strain>
    </source>
</reference>
<dbReference type="Pfam" id="PF00155">
    <property type="entry name" value="Aminotran_1_2"/>
    <property type="match status" value="1"/>
</dbReference>
<comment type="similarity">
    <text evidence="2 6">Belongs to the class-I pyridoxal-phosphate-dependent aminotransferase family.</text>
</comment>
<dbReference type="EC" id="2.6.1.-" evidence="6"/>
<evidence type="ECO:0000256" key="4">
    <source>
        <dbReference type="ARBA" id="ARBA00022679"/>
    </source>
</evidence>
<name>A0ABY4R893_9GAMM</name>
<protein>
    <recommendedName>
        <fullName evidence="6">Aminotransferase</fullName>
        <ecNumber evidence="6">2.6.1.-</ecNumber>
    </recommendedName>
</protein>
<dbReference type="InterPro" id="IPR004839">
    <property type="entry name" value="Aminotransferase_I/II_large"/>
</dbReference>
<dbReference type="SUPFAM" id="SSF53383">
    <property type="entry name" value="PLP-dependent transferases"/>
    <property type="match status" value="1"/>
</dbReference>
<dbReference type="InterPro" id="IPR004838">
    <property type="entry name" value="NHTrfase_class1_PyrdxlP-BS"/>
</dbReference>
<dbReference type="Proteomes" id="UP001056635">
    <property type="component" value="Chromosome"/>
</dbReference>
<evidence type="ECO:0000256" key="6">
    <source>
        <dbReference type="RuleBase" id="RU000481"/>
    </source>
</evidence>
<organism evidence="8 9">
    <name type="scientific">Mixta hanseatica</name>
    <dbReference type="NCBI Taxonomy" id="2872648"/>
    <lineage>
        <taxon>Bacteria</taxon>
        <taxon>Pseudomonadati</taxon>
        <taxon>Pseudomonadota</taxon>
        <taxon>Gammaproteobacteria</taxon>
        <taxon>Enterobacterales</taxon>
        <taxon>Erwiniaceae</taxon>
        <taxon>Mixta</taxon>
    </lineage>
</organism>
<dbReference type="EMBL" id="CP082904">
    <property type="protein sequence ID" value="UQY44045.1"/>
    <property type="molecule type" value="Genomic_DNA"/>
</dbReference>